<dbReference type="SUPFAM" id="SSF82607">
    <property type="entry name" value="YbaB-like"/>
    <property type="match status" value="1"/>
</dbReference>
<dbReference type="AlphaFoldDB" id="A0A246RPT0"/>
<name>A0A246RPT0_9ACTN</name>
<dbReference type="InterPro" id="IPR004401">
    <property type="entry name" value="YbaB/EbfC"/>
</dbReference>
<dbReference type="Proteomes" id="UP000197174">
    <property type="component" value="Unassembled WGS sequence"/>
</dbReference>
<evidence type="ECO:0000313" key="1">
    <source>
        <dbReference type="EMBL" id="OWV09581.1"/>
    </source>
</evidence>
<evidence type="ECO:0000313" key="2">
    <source>
        <dbReference type="Proteomes" id="UP000197174"/>
    </source>
</evidence>
<keyword evidence="2" id="KW-1185">Reference proteome</keyword>
<comment type="caution">
    <text evidence="1">The sequence shown here is derived from an EMBL/GenBank/DDBJ whole genome shotgun (WGS) entry which is preliminary data.</text>
</comment>
<proteinExistence type="predicted"/>
<dbReference type="InterPro" id="IPR036894">
    <property type="entry name" value="YbaB-like_sf"/>
</dbReference>
<dbReference type="EMBL" id="MZMV01000011">
    <property type="protein sequence ID" value="OWV09581.1"/>
    <property type="molecule type" value="Genomic_DNA"/>
</dbReference>
<reference evidence="1 2" key="1">
    <citation type="submission" date="2017-03" db="EMBL/GenBank/DDBJ databases">
        <title>Whole genome sequence of Micromonospora wenchangensis, isolated from mangrove soil.</title>
        <authorList>
            <person name="Yang H."/>
        </authorList>
    </citation>
    <scope>NUCLEOTIDE SEQUENCE [LARGE SCALE GENOMIC DNA]</scope>
    <source>
        <strain evidence="1 2">CCTCC AA 2012002</strain>
    </source>
</reference>
<dbReference type="Gene3D" id="3.30.1310.10">
    <property type="entry name" value="Nucleoid-associated protein YbaB-like domain"/>
    <property type="match status" value="1"/>
</dbReference>
<accession>A0A246RPT0</accession>
<dbReference type="GO" id="GO:0003677">
    <property type="term" value="F:DNA binding"/>
    <property type="evidence" value="ECO:0007669"/>
    <property type="project" value="InterPro"/>
</dbReference>
<dbReference type="Pfam" id="PF02575">
    <property type="entry name" value="YbaB_DNA_bd"/>
    <property type="match status" value="1"/>
</dbReference>
<dbReference type="OrthoDB" id="3404805at2"/>
<evidence type="ECO:0008006" key="3">
    <source>
        <dbReference type="Google" id="ProtNLM"/>
    </source>
</evidence>
<organism evidence="1 2">
    <name type="scientific">Micromonospora wenchangensis</name>
    <dbReference type="NCBI Taxonomy" id="1185415"/>
    <lineage>
        <taxon>Bacteria</taxon>
        <taxon>Bacillati</taxon>
        <taxon>Actinomycetota</taxon>
        <taxon>Actinomycetes</taxon>
        <taxon>Micromonosporales</taxon>
        <taxon>Micromonosporaceae</taxon>
        <taxon>Micromonospora</taxon>
    </lineage>
</organism>
<gene>
    <name evidence="1" type="ORF">B5D80_09335</name>
</gene>
<sequence>MSDEILGRLRRLHQYTADLNALMASVNARTPSEEATGTDPSGAVRVTVGADGLPTVIRVESVWQHRVEPQDLGRAVTAALQDAVAEAQRAWSEGFDSASWLARVERIETRAQRNYRGETSDPLPKTPLYGQPRDNLALTEDVLKALQAVRTSGREQPASASGRNRERTIFITLSPAGLQEIEIAASWAQRVGAAEINSGLSEALGRARSALHDQVLKREDAAAVADTLARETLATLAHLAQADHEREER</sequence>
<protein>
    <recommendedName>
        <fullName evidence="3">YbaB/EbfC family DNA-binding protein</fullName>
    </recommendedName>
</protein>
<dbReference type="RefSeq" id="WP_088643392.1">
    <property type="nucleotide sequence ID" value="NZ_MZMV01000011.1"/>
</dbReference>